<evidence type="ECO:0000256" key="11">
    <source>
        <dbReference type="ARBA" id="ARBA00023235"/>
    </source>
</evidence>
<dbReference type="Proteomes" id="UP000190896">
    <property type="component" value="Unassembled WGS sequence"/>
</dbReference>
<sequence length="500" mass="52207">MRNRQQTDTLPTALYRAEQVRELDRIAIQDFNIPGRTLMERAGEAAFELLNRVRPGVKDITVVCGVGNNGGDGYVVAQLALESGMACRVLQLGDPSKISGDALTCAEAYAEAGGEVRAFDQIQESTELVVDGVFGTGLEREVEGSWRDALAAINAHPAPVVALDIPSGLHSDTGQVLGIAVDAVATASFIGLKQGLFTGHGPDCCGSIVFDDLDVPSEIYKGITPSVRRIDWARERTRLKPRKRSAHKGDFGHLLVVGGDHGYAGAVRMAAEAAARSGAGLVSVATRNAHAAAISVARPELMCRGVETADALAPLLAQATAVAIGPGLGQGDWGQQLLGRVLESTLPIVLDADALNLLAVDPEQSNNWILTPHPGEAGRMLGIASAQVQEDRFDAAQQIQQKFGGTVLLKGTGTLIVTGNQTLLCTDGNPGMASGGMGDVLTGVIGALLAQGFSQVDATTMGACLHGAAADRVALVGERGMLATDLIPQLRKLVNPEVDR</sequence>
<dbReference type="Pfam" id="PF01256">
    <property type="entry name" value="Carb_kinase"/>
    <property type="match status" value="1"/>
</dbReference>
<dbReference type="GO" id="GO:0005524">
    <property type="term" value="F:ATP binding"/>
    <property type="evidence" value="ECO:0007669"/>
    <property type="project" value="UniProtKB-UniRule"/>
</dbReference>
<evidence type="ECO:0000256" key="5">
    <source>
        <dbReference type="ARBA" id="ARBA00022723"/>
    </source>
</evidence>
<feature type="binding site" evidence="18">
    <location>
        <begin position="135"/>
        <end position="141"/>
    </location>
    <ligand>
        <name>(6S)-NADPHX</name>
        <dbReference type="ChEBI" id="CHEBI:64076"/>
    </ligand>
</feature>
<dbReference type="PIRSF" id="PIRSF017184">
    <property type="entry name" value="Nnr"/>
    <property type="match status" value="1"/>
</dbReference>
<keyword evidence="11 18" id="KW-0413">Isomerase</keyword>
<dbReference type="GO" id="GO:0052856">
    <property type="term" value="F:NAD(P)HX epimerase activity"/>
    <property type="evidence" value="ECO:0007669"/>
    <property type="project" value="UniProtKB-UniRule"/>
</dbReference>
<dbReference type="PROSITE" id="PS51383">
    <property type="entry name" value="YJEF_C_3"/>
    <property type="match status" value="1"/>
</dbReference>
<dbReference type="CDD" id="cd01171">
    <property type="entry name" value="YXKO-related"/>
    <property type="match status" value="1"/>
</dbReference>
<feature type="binding site" evidence="17">
    <location>
        <position position="266"/>
    </location>
    <ligand>
        <name>(6S)-NADPHX</name>
        <dbReference type="ChEBI" id="CHEBI:64076"/>
    </ligand>
</feature>
<comment type="catalytic activity">
    <reaction evidence="2 18 19">
        <text>(6R)-NADPHX = (6S)-NADPHX</text>
        <dbReference type="Rhea" id="RHEA:32227"/>
        <dbReference type="ChEBI" id="CHEBI:64076"/>
        <dbReference type="ChEBI" id="CHEBI:64077"/>
        <dbReference type="EC" id="5.1.99.6"/>
    </reaction>
</comment>
<evidence type="ECO:0000256" key="2">
    <source>
        <dbReference type="ARBA" id="ARBA00000909"/>
    </source>
</evidence>
<dbReference type="Pfam" id="PF03853">
    <property type="entry name" value="YjeF_N"/>
    <property type="match status" value="1"/>
</dbReference>
<dbReference type="InterPro" id="IPR000631">
    <property type="entry name" value="CARKD"/>
</dbReference>
<comment type="catalytic activity">
    <reaction evidence="15 17 19">
        <text>(6S)-NADHX + ADP = AMP + phosphate + NADH + H(+)</text>
        <dbReference type="Rhea" id="RHEA:32223"/>
        <dbReference type="ChEBI" id="CHEBI:15378"/>
        <dbReference type="ChEBI" id="CHEBI:43474"/>
        <dbReference type="ChEBI" id="CHEBI:57945"/>
        <dbReference type="ChEBI" id="CHEBI:64074"/>
        <dbReference type="ChEBI" id="CHEBI:456215"/>
        <dbReference type="ChEBI" id="CHEBI:456216"/>
        <dbReference type="EC" id="4.2.1.136"/>
    </reaction>
</comment>
<evidence type="ECO:0000259" key="21">
    <source>
        <dbReference type="PROSITE" id="PS51385"/>
    </source>
</evidence>
<comment type="similarity">
    <text evidence="17">Belongs to the NnrD/CARKD family.</text>
</comment>
<dbReference type="PANTHER" id="PTHR12592:SF0">
    <property type="entry name" value="ATP-DEPENDENT (S)-NAD(P)H-HYDRATE DEHYDRATASE"/>
    <property type="match status" value="1"/>
</dbReference>
<evidence type="ECO:0000256" key="6">
    <source>
        <dbReference type="ARBA" id="ARBA00022741"/>
    </source>
</evidence>
<evidence type="ECO:0000256" key="7">
    <source>
        <dbReference type="ARBA" id="ARBA00022840"/>
    </source>
</evidence>
<dbReference type="SUPFAM" id="SSF64153">
    <property type="entry name" value="YjeF N-terminal domain-like"/>
    <property type="match status" value="1"/>
</dbReference>
<dbReference type="PROSITE" id="PS01050">
    <property type="entry name" value="YJEF_C_2"/>
    <property type="match status" value="1"/>
</dbReference>
<dbReference type="FunFam" id="3.40.1190.20:FF:000017">
    <property type="entry name" value="Multifunctional fusion protein"/>
    <property type="match status" value="1"/>
</dbReference>
<feature type="binding site" evidence="18">
    <location>
        <position position="69"/>
    </location>
    <ligand>
        <name>K(+)</name>
        <dbReference type="ChEBI" id="CHEBI:29103"/>
    </ligand>
</feature>
<feature type="domain" description="YjeF C-terminal" evidence="20">
    <location>
        <begin position="231"/>
        <end position="497"/>
    </location>
</feature>
<evidence type="ECO:0000256" key="10">
    <source>
        <dbReference type="ARBA" id="ARBA00023027"/>
    </source>
</evidence>
<keyword evidence="12 17" id="KW-0456">Lyase</keyword>
<comment type="subunit">
    <text evidence="17">Homotetramer.</text>
</comment>
<comment type="similarity">
    <text evidence="3 19">In the N-terminal section; belongs to the NnrE/AIBP family.</text>
</comment>
<comment type="catalytic activity">
    <reaction evidence="16 17 19">
        <text>(6S)-NADPHX + ADP = AMP + phosphate + NADPH + H(+)</text>
        <dbReference type="Rhea" id="RHEA:32235"/>
        <dbReference type="ChEBI" id="CHEBI:15378"/>
        <dbReference type="ChEBI" id="CHEBI:43474"/>
        <dbReference type="ChEBI" id="CHEBI:57783"/>
        <dbReference type="ChEBI" id="CHEBI:64076"/>
        <dbReference type="ChEBI" id="CHEBI:456215"/>
        <dbReference type="ChEBI" id="CHEBI:456216"/>
        <dbReference type="EC" id="4.2.1.136"/>
    </reaction>
</comment>
<feature type="binding site" evidence="17">
    <location>
        <position position="373"/>
    </location>
    <ligand>
        <name>(6S)-NADPHX</name>
        <dbReference type="ChEBI" id="CHEBI:64076"/>
    </ligand>
</feature>
<keyword evidence="5 18" id="KW-0479">Metal-binding</keyword>
<comment type="caution">
    <text evidence="18">Lacks conserved residue(s) required for the propagation of feature annotation.</text>
</comment>
<name>A0A1T2KSC1_9GAMM</name>
<dbReference type="HAMAP" id="MF_01965">
    <property type="entry name" value="NADHX_dehydratase"/>
    <property type="match status" value="1"/>
</dbReference>
<evidence type="ECO:0000256" key="12">
    <source>
        <dbReference type="ARBA" id="ARBA00023239"/>
    </source>
</evidence>
<feature type="binding site" evidence="17">
    <location>
        <position position="327"/>
    </location>
    <ligand>
        <name>(6S)-NADPHX</name>
        <dbReference type="ChEBI" id="CHEBI:64076"/>
    </ligand>
</feature>
<protein>
    <recommendedName>
        <fullName evidence="19">Bifunctional NAD(P)H-hydrate repair enzyme</fullName>
    </recommendedName>
    <alternativeName>
        <fullName evidence="19">Nicotinamide nucleotide repair protein</fullName>
    </alternativeName>
    <domain>
        <recommendedName>
            <fullName evidence="19">ADP-dependent (S)-NAD(P)H-hydrate dehydratase</fullName>
            <ecNumber evidence="19">4.2.1.136</ecNumber>
        </recommendedName>
        <alternativeName>
            <fullName evidence="19">ADP-dependent NAD(P)HX dehydratase</fullName>
        </alternativeName>
    </domain>
    <domain>
        <recommendedName>
            <fullName evidence="19">NAD(P)H-hydrate epimerase</fullName>
            <ecNumber evidence="19">5.1.99.6</ecNumber>
        </recommendedName>
    </domain>
</protein>
<feature type="binding site" evidence="18">
    <location>
        <position position="131"/>
    </location>
    <ligand>
        <name>K(+)</name>
        <dbReference type="ChEBI" id="CHEBI:29103"/>
    </ligand>
</feature>
<dbReference type="NCBIfam" id="TIGR00197">
    <property type="entry name" value="yjeF_nterm"/>
    <property type="match status" value="1"/>
</dbReference>
<proteinExistence type="inferred from homology"/>
<gene>
    <name evidence="18" type="primary">nnrE</name>
    <name evidence="17" type="synonym">nnrD</name>
    <name evidence="22" type="ORF">BOW51_10560</name>
</gene>
<evidence type="ECO:0000256" key="9">
    <source>
        <dbReference type="ARBA" id="ARBA00022958"/>
    </source>
</evidence>
<comment type="catalytic activity">
    <reaction evidence="1 18 19">
        <text>(6R)-NADHX = (6S)-NADHX</text>
        <dbReference type="Rhea" id="RHEA:32215"/>
        <dbReference type="ChEBI" id="CHEBI:64074"/>
        <dbReference type="ChEBI" id="CHEBI:64075"/>
        <dbReference type="EC" id="5.1.99.6"/>
    </reaction>
</comment>
<dbReference type="InterPro" id="IPR017953">
    <property type="entry name" value="Carbohydrate_kinase_pred_CS"/>
</dbReference>
<keyword evidence="6 17" id="KW-0547">Nucleotide-binding</keyword>
<comment type="function">
    <text evidence="18">Catalyzes the epimerization of the S- and R-forms of NAD(P)HX, a damaged form of NAD(P)H that is a result of enzymatic or heat-dependent hydration. This is a prerequisite for the S-specific NAD(P)H-hydrate dehydratase to allow the repair of both epimers of NAD(P)HX.</text>
</comment>
<dbReference type="EC" id="5.1.99.6" evidence="19"/>
<dbReference type="GO" id="GO:0052855">
    <property type="term" value="F:ADP-dependent NAD(P)H-hydrate dehydratase activity"/>
    <property type="evidence" value="ECO:0007669"/>
    <property type="project" value="UniProtKB-UniRule"/>
</dbReference>
<comment type="similarity">
    <text evidence="18">Belongs to the NnrE/AIBP family.</text>
</comment>
<evidence type="ECO:0000256" key="19">
    <source>
        <dbReference type="PIRNR" id="PIRNR017184"/>
    </source>
</evidence>
<feature type="binding site" evidence="18">
    <location>
        <position position="164"/>
    </location>
    <ligand>
        <name>(6S)-NADPHX</name>
        <dbReference type="ChEBI" id="CHEBI:64076"/>
    </ligand>
</feature>
<dbReference type="GO" id="GO:0110051">
    <property type="term" value="P:metabolite repair"/>
    <property type="evidence" value="ECO:0007669"/>
    <property type="project" value="TreeGrafter"/>
</dbReference>
<keyword evidence="9 18" id="KW-0630">Potassium</keyword>
<feature type="binding site" evidence="17">
    <location>
        <position position="439"/>
    </location>
    <ligand>
        <name>(6S)-NADPHX</name>
        <dbReference type="ChEBI" id="CHEBI:64076"/>
    </ligand>
</feature>
<evidence type="ECO:0000313" key="23">
    <source>
        <dbReference type="Proteomes" id="UP000190896"/>
    </source>
</evidence>
<evidence type="ECO:0000256" key="1">
    <source>
        <dbReference type="ARBA" id="ARBA00000013"/>
    </source>
</evidence>
<feature type="binding site" evidence="18">
    <location>
        <position position="167"/>
    </location>
    <ligand>
        <name>K(+)</name>
        <dbReference type="ChEBI" id="CHEBI:29103"/>
    </ligand>
</feature>
<keyword evidence="10 17" id="KW-0520">NAD</keyword>
<comment type="caution">
    <text evidence="22">The sequence shown here is derived from an EMBL/GenBank/DDBJ whole genome shotgun (WGS) entry which is preliminary data.</text>
</comment>
<organism evidence="22 23">
    <name type="scientific">Solemya velesiana gill symbiont</name>
    <dbReference type="NCBI Taxonomy" id="1918948"/>
    <lineage>
        <taxon>Bacteria</taxon>
        <taxon>Pseudomonadati</taxon>
        <taxon>Pseudomonadota</taxon>
        <taxon>Gammaproteobacteria</taxon>
        <taxon>sulfur-oxidizing symbionts</taxon>
    </lineage>
</organism>
<evidence type="ECO:0000313" key="22">
    <source>
        <dbReference type="EMBL" id="OOZ35747.1"/>
    </source>
</evidence>
<dbReference type="PANTHER" id="PTHR12592">
    <property type="entry name" value="ATP-DEPENDENT (S)-NAD(P)H-HYDRATE DEHYDRATASE FAMILY MEMBER"/>
    <property type="match status" value="1"/>
</dbReference>
<dbReference type="SUPFAM" id="SSF53613">
    <property type="entry name" value="Ribokinase-like"/>
    <property type="match status" value="1"/>
</dbReference>
<evidence type="ECO:0000256" key="4">
    <source>
        <dbReference type="ARBA" id="ARBA00009524"/>
    </source>
</evidence>
<evidence type="ECO:0000256" key="15">
    <source>
        <dbReference type="ARBA" id="ARBA00048238"/>
    </source>
</evidence>
<evidence type="ECO:0000256" key="14">
    <source>
        <dbReference type="ARBA" id="ARBA00025153"/>
    </source>
</evidence>
<dbReference type="OrthoDB" id="9806925at2"/>
<dbReference type="InterPro" id="IPR030677">
    <property type="entry name" value="Nnr"/>
</dbReference>
<evidence type="ECO:0000256" key="8">
    <source>
        <dbReference type="ARBA" id="ARBA00022857"/>
    </source>
</evidence>
<dbReference type="InterPro" id="IPR004443">
    <property type="entry name" value="YjeF_N_dom"/>
</dbReference>
<keyword evidence="13" id="KW-0511">Multifunctional enzyme</keyword>
<dbReference type="InterPro" id="IPR036652">
    <property type="entry name" value="YjeF_N_dom_sf"/>
</dbReference>
<dbReference type="Gene3D" id="3.40.1190.20">
    <property type="match status" value="1"/>
</dbReference>
<evidence type="ECO:0000256" key="17">
    <source>
        <dbReference type="HAMAP-Rule" id="MF_01965"/>
    </source>
</evidence>
<feature type="domain" description="YjeF N-terminal" evidence="21">
    <location>
        <begin position="20"/>
        <end position="221"/>
    </location>
</feature>
<keyword evidence="7 17" id="KW-0067">ATP-binding</keyword>
<comment type="function">
    <text evidence="17">Catalyzes the dehydration of the S-form of NAD(P)HX at the expense of ADP, which is converted to AMP. Together with NAD(P)HX epimerase, which catalyzes the epimerization of the S- and R-forms, the enzyme allows the repair of both epimers of NAD(P)HX, a damaged form of NAD(P)H that is a result of enzymatic or heat-dependent hydration.</text>
</comment>
<keyword evidence="8 17" id="KW-0521">NADP</keyword>
<dbReference type="EMBL" id="MPRJ01000080">
    <property type="protein sequence ID" value="OOZ35747.1"/>
    <property type="molecule type" value="Genomic_DNA"/>
</dbReference>
<dbReference type="HAMAP" id="MF_01966">
    <property type="entry name" value="NADHX_epimerase"/>
    <property type="match status" value="1"/>
</dbReference>
<comment type="cofactor">
    <cofactor evidence="17">
        <name>Mg(2+)</name>
        <dbReference type="ChEBI" id="CHEBI:18420"/>
    </cofactor>
</comment>
<dbReference type="PROSITE" id="PS51385">
    <property type="entry name" value="YJEF_N"/>
    <property type="match status" value="1"/>
</dbReference>
<dbReference type="Gene3D" id="3.40.50.10260">
    <property type="entry name" value="YjeF N-terminal domain"/>
    <property type="match status" value="1"/>
</dbReference>
<dbReference type="GO" id="GO:0046872">
    <property type="term" value="F:metal ion binding"/>
    <property type="evidence" value="ECO:0007669"/>
    <property type="project" value="UniProtKB-UniRule"/>
</dbReference>
<comment type="cofactor">
    <cofactor evidence="18 19">
        <name>K(+)</name>
        <dbReference type="ChEBI" id="CHEBI:29103"/>
    </cofactor>
    <text evidence="18 19">Binds 1 potassium ion per subunit.</text>
</comment>
<evidence type="ECO:0000256" key="13">
    <source>
        <dbReference type="ARBA" id="ARBA00023268"/>
    </source>
</evidence>
<feature type="binding site" evidence="18">
    <location>
        <begin position="68"/>
        <end position="72"/>
    </location>
    <ligand>
        <name>(6S)-NADPHX</name>
        <dbReference type="ChEBI" id="CHEBI:64076"/>
    </ligand>
</feature>
<comment type="similarity">
    <text evidence="4 19">In the C-terminal section; belongs to the NnrD/CARKD family.</text>
</comment>
<evidence type="ECO:0000256" key="18">
    <source>
        <dbReference type="HAMAP-Rule" id="MF_01966"/>
    </source>
</evidence>
<feature type="binding site" evidence="17">
    <location>
        <begin position="410"/>
        <end position="414"/>
    </location>
    <ligand>
        <name>AMP</name>
        <dbReference type="ChEBI" id="CHEBI:456215"/>
    </ligand>
</feature>
<dbReference type="InterPro" id="IPR029056">
    <property type="entry name" value="Ribokinase-like"/>
</dbReference>
<keyword evidence="23" id="KW-1185">Reference proteome</keyword>
<dbReference type="GO" id="GO:0046496">
    <property type="term" value="P:nicotinamide nucleotide metabolic process"/>
    <property type="evidence" value="ECO:0007669"/>
    <property type="project" value="UniProtKB-UniRule"/>
</dbReference>
<comment type="function">
    <text evidence="14 19">Bifunctional enzyme that catalyzes the epimerization of the S- and R-forms of NAD(P)HX and the dehydration of the S-form of NAD(P)HX at the expense of ADP, which is converted to AMP. This allows the repair of both epimers of NAD(P)HX, a damaged form of NAD(P)H that is a result of enzymatic or heat-dependent hydration.</text>
</comment>
<evidence type="ECO:0000256" key="3">
    <source>
        <dbReference type="ARBA" id="ARBA00006001"/>
    </source>
</evidence>
<dbReference type="AlphaFoldDB" id="A0A1T2KSC1"/>
<dbReference type="NCBIfam" id="TIGR00196">
    <property type="entry name" value="yjeF_cterm"/>
    <property type="match status" value="1"/>
</dbReference>
<evidence type="ECO:0000259" key="20">
    <source>
        <dbReference type="PROSITE" id="PS51383"/>
    </source>
</evidence>
<accession>A0A1T2KSC1</accession>
<dbReference type="EC" id="4.2.1.136" evidence="19"/>
<reference evidence="22 23" key="1">
    <citation type="submission" date="2016-11" db="EMBL/GenBank/DDBJ databases">
        <title>Mixed transmission modes and dynamic genome evolution in an obligate animal-bacterial symbiosis.</title>
        <authorList>
            <person name="Russell S.L."/>
            <person name="Corbett-Detig R.B."/>
            <person name="Cavanaugh C.M."/>
        </authorList>
    </citation>
    <scope>NUCLEOTIDE SEQUENCE [LARGE SCALE GENOMIC DNA]</scope>
    <source>
        <strain evidence="22">Se-Cadez</strain>
    </source>
</reference>
<evidence type="ECO:0000256" key="16">
    <source>
        <dbReference type="ARBA" id="ARBA00049209"/>
    </source>
</evidence>
<feature type="binding site" evidence="17">
    <location>
        <position position="438"/>
    </location>
    <ligand>
        <name>AMP</name>
        <dbReference type="ChEBI" id="CHEBI:456215"/>
    </ligand>
</feature>